<dbReference type="EMBL" id="FNYQ01000037">
    <property type="protein sequence ID" value="SEI99264.1"/>
    <property type="molecule type" value="Genomic_DNA"/>
</dbReference>
<dbReference type="OrthoDB" id="7010376at2"/>
<protein>
    <submittedName>
        <fullName evidence="1">Uncharacterized protein</fullName>
    </submittedName>
</protein>
<organism evidence="1 2">
    <name type="scientific">Azotobacter beijerinckii</name>
    <dbReference type="NCBI Taxonomy" id="170623"/>
    <lineage>
        <taxon>Bacteria</taxon>
        <taxon>Pseudomonadati</taxon>
        <taxon>Pseudomonadota</taxon>
        <taxon>Gammaproteobacteria</taxon>
        <taxon>Pseudomonadales</taxon>
        <taxon>Pseudomonadaceae</taxon>
        <taxon>Azotobacter</taxon>
    </lineage>
</organism>
<gene>
    <name evidence="1" type="ORF">SAMN04244572_02360</name>
</gene>
<name>A0A1H6V8N2_9GAMM</name>
<proteinExistence type="predicted"/>
<sequence length="198" mass="21800">MNTFTLSDRTLTLLATQLNLNGSFNHTCRSAFSRHSIMFRLKVERGPSSTEATVELGGQRHSLTLLHSEPHPAHLLADFVEAIANGRLDSAEPAPVRVLDGIVPEEQPLLDSDQERQLRHVVQRGGFLELHLGHAHPIRIAIHRNRPRPGVTGILAIGESRPRTILLANYENEDKAYARIVEAVEHLSLAATSAARAA</sequence>
<dbReference type="RefSeq" id="WP_090731783.1">
    <property type="nucleotide sequence ID" value="NZ_FNYQ01000037.1"/>
</dbReference>
<dbReference type="AlphaFoldDB" id="A0A1H6V8N2"/>
<evidence type="ECO:0000313" key="1">
    <source>
        <dbReference type="EMBL" id="SEI99264.1"/>
    </source>
</evidence>
<reference evidence="1 2" key="1">
    <citation type="submission" date="2016-10" db="EMBL/GenBank/DDBJ databases">
        <authorList>
            <person name="de Groot N.N."/>
        </authorList>
    </citation>
    <scope>NUCLEOTIDE SEQUENCE [LARGE SCALE GENOMIC DNA]</scope>
    <source>
        <strain evidence="1 2">DSM 373</strain>
    </source>
</reference>
<dbReference type="Proteomes" id="UP000199250">
    <property type="component" value="Unassembled WGS sequence"/>
</dbReference>
<accession>A0A1H6V8N2</accession>
<evidence type="ECO:0000313" key="2">
    <source>
        <dbReference type="Proteomes" id="UP000199250"/>
    </source>
</evidence>